<feature type="domain" description="Mandelate racemase/muconate lactonizing enzyme C-terminal" evidence="8">
    <location>
        <begin position="131"/>
        <end position="222"/>
    </location>
</feature>
<dbReference type="Pfam" id="PF13378">
    <property type="entry name" value="MR_MLE_C"/>
    <property type="match status" value="1"/>
</dbReference>
<dbReference type="GO" id="GO:0016855">
    <property type="term" value="F:racemase and epimerase activity, acting on amino acids and derivatives"/>
    <property type="evidence" value="ECO:0007669"/>
    <property type="project" value="UniProtKB-UniRule"/>
</dbReference>
<evidence type="ECO:0000256" key="3">
    <source>
        <dbReference type="ARBA" id="ARBA00022842"/>
    </source>
</evidence>
<keyword evidence="3 6" id="KW-0460">Magnesium</keyword>
<dbReference type="InterPro" id="IPR034593">
    <property type="entry name" value="DgoD-like"/>
</dbReference>
<feature type="binding site" evidence="6">
    <location>
        <position position="175"/>
    </location>
    <ligand>
        <name>Mg(2+)</name>
        <dbReference type="ChEBI" id="CHEBI:18420"/>
    </ligand>
</feature>
<feature type="active site" description="Proton acceptor; specific for (R)-substrate epimerization" evidence="5">
    <location>
        <position position="150"/>
    </location>
</feature>
<dbReference type="InterPro" id="IPR029065">
    <property type="entry name" value="Enolase_C-like"/>
</dbReference>
<dbReference type="Proteomes" id="UP000077098">
    <property type="component" value="Unassembled WGS sequence"/>
</dbReference>
<dbReference type="SFLD" id="SFLDF00010">
    <property type="entry name" value="dipeptide_epimerase"/>
    <property type="match status" value="1"/>
</dbReference>
<keyword evidence="4 7" id="KW-0413">Isomerase</keyword>
<evidence type="ECO:0000313" key="9">
    <source>
        <dbReference type="EMBL" id="OAE47113.1"/>
    </source>
</evidence>
<dbReference type="SUPFAM" id="SSF54826">
    <property type="entry name" value="Enolase N-terminal domain-like"/>
    <property type="match status" value="1"/>
</dbReference>
<dbReference type="SUPFAM" id="SSF51604">
    <property type="entry name" value="Enolase C-terminal domain-like"/>
    <property type="match status" value="1"/>
</dbReference>
<name>A0A176XEH5_AGRTU</name>
<dbReference type="EC" id="5.1.1.-" evidence="7"/>
<evidence type="ECO:0000256" key="4">
    <source>
        <dbReference type="ARBA" id="ARBA00023235"/>
    </source>
</evidence>
<sequence>MPRYLQATTERFAVAGSFTISRGTRTHADVVTCTIRDGSFTGKGECVPYPRYGESIEGVIADIEVMAEQIAGGLTRQDLQQAMKPGAARNAVDCALWDLEAKMSGKSAAEQVLGQAAQPLVTAYTISLADPDTMAAKTAQNATRPLLKIKTGTADDEARMRAVRAAAPEARIIIDANEGWNDGNIEYYLRLAAELKISLIEQPLPAGKDAILARIDHPVLICADESVHSTKDLAGLRDRYDAINIKLDKTGGLTEALVMKAEAERLGFTIMVGCMLGTALGMAPAVLAAQGAAFADLDGPLLLAEDREAGLVYEGSLVYPARPELWG</sequence>
<comment type="cofactor">
    <cofactor evidence="6 7">
        <name>Mg(2+)</name>
        <dbReference type="ChEBI" id="CHEBI:18420"/>
    </cofactor>
    <text evidence="6 7">Binds 1 Mg(2+) ion per subunit.</text>
</comment>
<dbReference type="PANTHER" id="PTHR48080:SF3">
    <property type="entry name" value="ENOLASE SUPERFAMILY MEMBER DDB_G0284701"/>
    <property type="match status" value="1"/>
</dbReference>
<dbReference type="SMART" id="SM00922">
    <property type="entry name" value="MR_MLE"/>
    <property type="match status" value="1"/>
</dbReference>
<evidence type="ECO:0000256" key="1">
    <source>
        <dbReference type="ARBA" id="ARBA00008031"/>
    </source>
</evidence>
<evidence type="ECO:0000256" key="6">
    <source>
        <dbReference type="PIRSR" id="PIRSR634603-3"/>
    </source>
</evidence>
<dbReference type="PANTHER" id="PTHR48080">
    <property type="entry name" value="D-GALACTONATE DEHYDRATASE-RELATED"/>
    <property type="match status" value="1"/>
</dbReference>
<accession>A0A176XEH5</accession>
<dbReference type="AlphaFoldDB" id="A0A176XEH5"/>
<dbReference type="CDD" id="cd03319">
    <property type="entry name" value="L-Ala-DL-Glu_epimerase"/>
    <property type="match status" value="1"/>
</dbReference>
<evidence type="ECO:0000256" key="2">
    <source>
        <dbReference type="ARBA" id="ARBA00022723"/>
    </source>
</evidence>
<dbReference type="InterPro" id="IPR034603">
    <property type="entry name" value="Dipeptide_epimerase"/>
</dbReference>
<dbReference type="RefSeq" id="WP_063948890.1">
    <property type="nucleotide sequence ID" value="NZ_LXPS01000011.1"/>
</dbReference>
<dbReference type="InterPro" id="IPR013342">
    <property type="entry name" value="Mandelate_racemase_C"/>
</dbReference>
<feature type="binding site" evidence="6">
    <location>
        <position position="201"/>
    </location>
    <ligand>
        <name>Mg(2+)</name>
        <dbReference type="ChEBI" id="CHEBI:18420"/>
    </ligand>
</feature>
<dbReference type="InterPro" id="IPR036849">
    <property type="entry name" value="Enolase-like_C_sf"/>
</dbReference>
<dbReference type="Gene3D" id="3.30.390.10">
    <property type="entry name" value="Enolase-like, N-terminal domain"/>
    <property type="match status" value="1"/>
</dbReference>
<dbReference type="Pfam" id="PF02746">
    <property type="entry name" value="MR_MLE_N"/>
    <property type="match status" value="1"/>
</dbReference>
<dbReference type="EMBL" id="LXPS01000011">
    <property type="protein sequence ID" value="OAE47113.1"/>
    <property type="molecule type" value="Genomic_DNA"/>
</dbReference>
<comment type="caution">
    <text evidence="9">The sequence shown here is derived from an EMBL/GenBank/DDBJ whole genome shotgun (WGS) entry which is preliminary data.</text>
</comment>
<feature type="binding site" evidence="6">
    <location>
        <position position="224"/>
    </location>
    <ligand>
        <name>Mg(2+)</name>
        <dbReference type="ChEBI" id="CHEBI:18420"/>
    </ligand>
</feature>
<dbReference type="Gene3D" id="3.20.20.120">
    <property type="entry name" value="Enolase-like C-terminal domain"/>
    <property type="match status" value="1"/>
</dbReference>
<reference evidence="9 10" key="1">
    <citation type="submission" date="2016-05" db="EMBL/GenBank/DDBJ databases">
        <authorList>
            <person name="Lavstsen T."/>
            <person name="Jespersen J.S."/>
        </authorList>
    </citation>
    <scope>NUCLEOTIDE SEQUENCE [LARGE SCALE GENOMIC DNA]</scope>
    <source>
        <strain evidence="9 10">KCJ1736</strain>
    </source>
</reference>
<evidence type="ECO:0000256" key="7">
    <source>
        <dbReference type="RuleBase" id="RU366006"/>
    </source>
</evidence>
<gene>
    <name evidence="9" type="ORF">A7J57_13780</name>
</gene>
<dbReference type="SFLD" id="SFLDG00180">
    <property type="entry name" value="muconate_cycloisomerase"/>
    <property type="match status" value="1"/>
</dbReference>
<dbReference type="NCBIfam" id="NF042940">
    <property type="entry name" value="racemase_DgcA"/>
    <property type="match status" value="1"/>
</dbReference>
<feature type="active site" description="Proton acceptor; specific for (S)-substrate epimerization" evidence="5">
    <location>
        <position position="246"/>
    </location>
</feature>
<evidence type="ECO:0000259" key="8">
    <source>
        <dbReference type="SMART" id="SM00922"/>
    </source>
</evidence>
<evidence type="ECO:0000313" key="10">
    <source>
        <dbReference type="Proteomes" id="UP000077098"/>
    </source>
</evidence>
<organism evidence="9 10">
    <name type="scientific">Agrobacterium tumefaciens</name>
    <dbReference type="NCBI Taxonomy" id="358"/>
    <lineage>
        <taxon>Bacteria</taxon>
        <taxon>Pseudomonadati</taxon>
        <taxon>Pseudomonadota</taxon>
        <taxon>Alphaproteobacteria</taxon>
        <taxon>Hyphomicrobiales</taxon>
        <taxon>Rhizobiaceae</taxon>
        <taxon>Rhizobium/Agrobacterium group</taxon>
        <taxon>Agrobacterium</taxon>
        <taxon>Agrobacterium tumefaciens complex</taxon>
    </lineage>
</organism>
<evidence type="ECO:0000256" key="5">
    <source>
        <dbReference type="PIRSR" id="PIRSR634603-1"/>
    </source>
</evidence>
<protein>
    <recommendedName>
        <fullName evidence="7">Dipeptide epimerase</fullName>
        <ecNumber evidence="7">5.1.1.-</ecNumber>
    </recommendedName>
</protein>
<comment type="similarity">
    <text evidence="1 7">Belongs to the mandelate racemase/muconate lactonizing enzyme family.</text>
</comment>
<dbReference type="InterPro" id="IPR029017">
    <property type="entry name" value="Enolase-like_N"/>
</dbReference>
<dbReference type="GO" id="GO:0046872">
    <property type="term" value="F:metal ion binding"/>
    <property type="evidence" value="ECO:0007669"/>
    <property type="project" value="UniProtKB-KW"/>
</dbReference>
<dbReference type="SFLD" id="SFLDS00001">
    <property type="entry name" value="Enolase"/>
    <property type="match status" value="1"/>
</dbReference>
<proteinExistence type="inferred from homology"/>
<keyword evidence="2 6" id="KW-0479">Metal-binding</keyword>
<dbReference type="InterPro" id="IPR013341">
    <property type="entry name" value="Mandelate_racemase_N_dom"/>
</dbReference>